<organism evidence="2 3">
    <name type="scientific">Eumeta variegata</name>
    <name type="common">Bagworm moth</name>
    <name type="synonym">Eumeta japonica</name>
    <dbReference type="NCBI Taxonomy" id="151549"/>
    <lineage>
        <taxon>Eukaryota</taxon>
        <taxon>Metazoa</taxon>
        <taxon>Ecdysozoa</taxon>
        <taxon>Arthropoda</taxon>
        <taxon>Hexapoda</taxon>
        <taxon>Insecta</taxon>
        <taxon>Pterygota</taxon>
        <taxon>Neoptera</taxon>
        <taxon>Endopterygota</taxon>
        <taxon>Lepidoptera</taxon>
        <taxon>Glossata</taxon>
        <taxon>Ditrysia</taxon>
        <taxon>Tineoidea</taxon>
        <taxon>Psychidae</taxon>
        <taxon>Oiketicinae</taxon>
        <taxon>Eumeta</taxon>
    </lineage>
</organism>
<evidence type="ECO:0000313" key="2">
    <source>
        <dbReference type="EMBL" id="GBP90733.1"/>
    </source>
</evidence>
<name>A0A4C1ZVD9_EUMVA</name>
<reference evidence="2 3" key="1">
    <citation type="journal article" date="2019" name="Commun. Biol.">
        <title>The bagworm genome reveals a unique fibroin gene that provides high tensile strength.</title>
        <authorList>
            <person name="Kono N."/>
            <person name="Nakamura H."/>
            <person name="Ohtoshi R."/>
            <person name="Tomita M."/>
            <person name="Numata K."/>
            <person name="Arakawa K."/>
        </authorList>
    </citation>
    <scope>NUCLEOTIDE SEQUENCE [LARGE SCALE GENOMIC DNA]</scope>
</reference>
<evidence type="ECO:0000256" key="1">
    <source>
        <dbReference type="SAM" id="MobiDB-lite"/>
    </source>
</evidence>
<dbReference type="AlphaFoldDB" id="A0A4C1ZVD9"/>
<accession>A0A4C1ZVD9</accession>
<dbReference type="EMBL" id="BGZK01002108">
    <property type="protein sequence ID" value="GBP90733.1"/>
    <property type="molecule type" value="Genomic_DNA"/>
</dbReference>
<dbReference type="Proteomes" id="UP000299102">
    <property type="component" value="Unassembled WGS sequence"/>
</dbReference>
<protein>
    <submittedName>
        <fullName evidence="2">Uncharacterized protein</fullName>
    </submittedName>
</protein>
<feature type="region of interest" description="Disordered" evidence="1">
    <location>
        <begin position="130"/>
        <end position="160"/>
    </location>
</feature>
<feature type="compositionally biased region" description="Basic residues" evidence="1">
    <location>
        <begin position="130"/>
        <end position="139"/>
    </location>
</feature>
<evidence type="ECO:0000313" key="3">
    <source>
        <dbReference type="Proteomes" id="UP000299102"/>
    </source>
</evidence>
<gene>
    <name evidence="2" type="ORF">EVAR_26703_1</name>
</gene>
<keyword evidence="3" id="KW-1185">Reference proteome</keyword>
<comment type="caution">
    <text evidence="2">The sequence shown here is derived from an EMBL/GenBank/DDBJ whole genome shotgun (WGS) entry which is preliminary data.</text>
</comment>
<sequence length="160" mass="18075">MAYPPARLGCIQYNLGGGVMYFAYFTYELQMHSVYRFAVVPYRPPRFSASYWSPVKVQFISNSYAHRNTLNEIVPDVLVRSPSSFASVSRKRTAGVRSSDDEFTQSDSTVRCSDASSDGFLEVRNRKMIRKHASQRQRHSGSPNNVELDSAPEASTVFTE</sequence>
<proteinExistence type="predicted"/>